<dbReference type="NCBIfam" id="TIGR00685">
    <property type="entry name" value="T6PP"/>
    <property type="match status" value="1"/>
</dbReference>
<dbReference type="InterPro" id="IPR036412">
    <property type="entry name" value="HAD-like_sf"/>
</dbReference>
<dbReference type="SUPFAM" id="SSF56784">
    <property type="entry name" value="HAD-like"/>
    <property type="match status" value="1"/>
</dbReference>
<dbReference type="CDD" id="cd01627">
    <property type="entry name" value="HAD_TPP"/>
    <property type="match status" value="1"/>
</dbReference>
<dbReference type="InterPro" id="IPR003337">
    <property type="entry name" value="Trehalose_PPase"/>
</dbReference>
<gene>
    <name evidence="5" type="primary">otsB</name>
    <name evidence="5" type="ORF">LRX75_14060</name>
</gene>
<organism evidence="5 6">
    <name type="scientific">Rhizobium quercicola</name>
    <dbReference type="NCBI Taxonomy" id="2901226"/>
    <lineage>
        <taxon>Bacteria</taxon>
        <taxon>Pseudomonadati</taxon>
        <taxon>Pseudomonadota</taxon>
        <taxon>Alphaproteobacteria</taxon>
        <taxon>Hyphomicrobiales</taxon>
        <taxon>Rhizobiaceae</taxon>
        <taxon>Rhizobium/Agrobacterium group</taxon>
        <taxon>Rhizobium</taxon>
    </lineage>
</organism>
<evidence type="ECO:0000256" key="2">
    <source>
        <dbReference type="ARBA" id="ARBA00008770"/>
    </source>
</evidence>
<dbReference type="EMBL" id="JAJOZR010000008">
    <property type="protein sequence ID" value="MCD7110163.1"/>
    <property type="molecule type" value="Genomic_DNA"/>
</dbReference>
<keyword evidence="3 4" id="KW-0378">Hydrolase</keyword>
<dbReference type="AlphaFoldDB" id="A0A9X1NVL9"/>
<keyword evidence="4" id="KW-0460">Magnesium</keyword>
<evidence type="ECO:0000256" key="1">
    <source>
        <dbReference type="ARBA" id="ARBA00005199"/>
    </source>
</evidence>
<evidence type="ECO:0000256" key="4">
    <source>
        <dbReference type="RuleBase" id="RU361117"/>
    </source>
</evidence>
<dbReference type="GO" id="GO:0046872">
    <property type="term" value="F:metal ion binding"/>
    <property type="evidence" value="ECO:0007669"/>
    <property type="project" value="UniProtKB-KW"/>
</dbReference>
<dbReference type="Pfam" id="PF02358">
    <property type="entry name" value="Trehalose_PPase"/>
    <property type="match status" value="1"/>
</dbReference>
<dbReference type="PANTHER" id="PTHR43768:SF3">
    <property type="entry name" value="TREHALOSE 6-PHOSPHATE PHOSPHATASE"/>
    <property type="match status" value="1"/>
</dbReference>
<accession>A0A9X1NVL9</accession>
<dbReference type="Proteomes" id="UP001139089">
    <property type="component" value="Unassembled WGS sequence"/>
</dbReference>
<dbReference type="Gene3D" id="3.30.70.1020">
    <property type="entry name" value="Trehalose-6-phosphate phosphatase related protein, domain 2"/>
    <property type="match status" value="1"/>
</dbReference>
<dbReference type="InterPro" id="IPR006379">
    <property type="entry name" value="HAD-SF_hydro_IIB"/>
</dbReference>
<evidence type="ECO:0000313" key="5">
    <source>
        <dbReference type="EMBL" id="MCD7110163.1"/>
    </source>
</evidence>
<dbReference type="Gene3D" id="3.40.50.1000">
    <property type="entry name" value="HAD superfamily/HAD-like"/>
    <property type="match status" value="1"/>
</dbReference>
<dbReference type="NCBIfam" id="TIGR01484">
    <property type="entry name" value="HAD-SF-IIB"/>
    <property type="match status" value="1"/>
</dbReference>
<dbReference type="RefSeq" id="WP_231815348.1">
    <property type="nucleotide sequence ID" value="NZ_JAJOZR010000008.1"/>
</dbReference>
<comment type="pathway">
    <text evidence="1 4">Glycan biosynthesis; trehalose biosynthesis.</text>
</comment>
<dbReference type="PANTHER" id="PTHR43768">
    <property type="entry name" value="TREHALOSE 6-PHOSPHATE PHOSPHATASE"/>
    <property type="match status" value="1"/>
</dbReference>
<comment type="caution">
    <text evidence="5">The sequence shown here is derived from an EMBL/GenBank/DDBJ whole genome shotgun (WGS) entry which is preliminary data.</text>
</comment>
<dbReference type="InterPro" id="IPR044651">
    <property type="entry name" value="OTSB-like"/>
</dbReference>
<evidence type="ECO:0000256" key="3">
    <source>
        <dbReference type="ARBA" id="ARBA00022801"/>
    </source>
</evidence>
<proteinExistence type="inferred from homology"/>
<dbReference type="GO" id="GO:0004805">
    <property type="term" value="F:trehalose-phosphatase activity"/>
    <property type="evidence" value="ECO:0007669"/>
    <property type="project" value="UniProtKB-EC"/>
</dbReference>
<comment type="similarity">
    <text evidence="2 4">Belongs to the trehalose phosphatase family.</text>
</comment>
<keyword evidence="6" id="KW-1185">Reference proteome</keyword>
<name>A0A9X1NVL9_9HYPH</name>
<comment type="catalytic activity">
    <reaction evidence="4">
        <text>alpha,alpha-trehalose 6-phosphate + H2O = alpha,alpha-trehalose + phosphate</text>
        <dbReference type="Rhea" id="RHEA:23420"/>
        <dbReference type="ChEBI" id="CHEBI:15377"/>
        <dbReference type="ChEBI" id="CHEBI:16551"/>
        <dbReference type="ChEBI" id="CHEBI:43474"/>
        <dbReference type="ChEBI" id="CHEBI:58429"/>
        <dbReference type="EC" id="3.1.3.12"/>
    </reaction>
</comment>
<dbReference type="EC" id="3.1.3.12" evidence="4"/>
<dbReference type="GO" id="GO:0005992">
    <property type="term" value="P:trehalose biosynthetic process"/>
    <property type="evidence" value="ECO:0007669"/>
    <property type="project" value="InterPro"/>
</dbReference>
<evidence type="ECO:0000313" key="6">
    <source>
        <dbReference type="Proteomes" id="UP001139089"/>
    </source>
</evidence>
<protein>
    <recommendedName>
        <fullName evidence="4">Trehalose 6-phosphate phosphatase</fullName>
        <ecNumber evidence="4">3.1.3.12</ecNumber>
    </recommendedName>
</protein>
<dbReference type="InterPro" id="IPR023214">
    <property type="entry name" value="HAD_sf"/>
</dbReference>
<reference evidence="5" key="1">
    <citation type="submission" date="2021-12" db="EMBL/GenBank/DDBJ databases">
        <authorList>
            <person name="Li Y."/>
        </authorList>
    </citation>
    <scope>NUCLEOTIDE SEQUENCE</scope>
    <source>
        <strain evidence="5">DKSPLA3</strain>
    </source>
</reference>
<comment type="function">
    <text evidence="4">Removes the phosphate from trehalose 6-phosphate to produce free trehalose.</text>
</comment>
<keyword evidence="4" id="KW-0479">Metal-binding</keyword>
<sequence length="277" mass="28955">MPNDSHTLPVPDPGVTLAQEEPLPGASADVFGRIAAAPDDWALFLDIDGTLVDLAETPDAIVVPPDLPATLMALSNRLGGALALVTGRALHYADVLFDPATFPIAGLHGAELRDQSGAITRPEITPAFVTLKSELAKTIKDWDGVLFEDKGAAVALHYRQAPERCADVEQIMRRASVAIGGDWGLQFGKMVVELRPSTASKGAAVMTFLSQAPFEGRKPLAIGDDVTDEAMFKIANAAGGLSLRVGPPGFETQAQATIGSAQAVRDALTALATAARP</sequence>
<comment type="cofactor">
    <cofactor evidence="4">
        <name>Mg(2+)</name>
        <dbReference type="ChEBI" id="CHEBI:18420"/>
    </cofactor>
</comment>